<dbReference type="WBParaSite" id="sdigi.contig58.g3206.t1">
    <property type="protein sequence ID" value="sdigi.contig58.g3206.t1"/>
    <property type="gene ID" value="sdigi.contig58.g3206"/>
</dbReference>
<keyword evidence="1" id="KW-1185">Reference proteome</keyword>
<accession>A0A915Q4N6</accession>
<organism evidence="1 2">
    <name type="scientific">Setaria digitata</name>
    <dbReference type="NCBI Taxonomy" id="48799"/>
    <lineage>
        <taxon>Eukaryota</taxon>
        <taxon>Metazoa</taxon>
        <taxon>Ecdysozoa</taxon>
        <taxon>Nematoda</taxon>
        <taxon>Chromadorea</taxon>
        <taxon>Rhabditida</taxon>
        <taxon>Spirurina</taxon>
        <taxon>Spiruromorpha</taxon>
        <taxon>Filarioidea</taxon>
        <taxon>Setariidae</taxon>
        <taxon>Setaria</taxon>
    </lineage>
</organism>
<protein>
    <submittedName>
        <fullName evidence="2">DUF4005 domain-containing protein</fullName>
    </submittedName>
</protein>
<evidence type="ECO:0000313" key="2">
    <source>
        <dbReference type="WBParaSite" id="sdigi.contig58.g3206.t1"/>
    </source>
</evidence>
<proteinExistence type="predicted"/>
<reference evidence="2" key="1">
    <citation type="submission" date="2022-11" db="UniProtKB">
        <authorList>
            <consortium name="WormBaseParasite"/>
        </authorList>
    </citation>
    <scope>IDENTIFICATION</scope>
</reference>
<name>A0A915Q4N6_9BILA</name>
<sequence length="160" mass="17418">MLIISKGRNKSDPGNVFRDIRLISKGVCLKDENKVAVTTTTVTLEEQQLQHRQLTTTGNNGTAVAGDCLDGTAKGTIISSTVAPFDSQPFFPLSSPPKEKFKLTGGTGATAFPKRQSRRTVTVLDSSCRTNSAENDRYQLSRQDASVSHARRSPLGRFLF</sequence>
<evidence type="ECO:0000313" key="1">
    <source>
        <dbReference type="Proteomes" id="UP000887581"/>
    </source>
</evidence>
<dbReference type="AlphaFoldDB" id="A0A915Q4N6"/>
<dbReference type="Proteomes" id="UP000887581">
    <property type="component" value="Unplaced"/>
</dbReference>